<keyword evidence="2" id="KW-1003">Cell membrane</keyword>
<proteinExistence type="predicted"/>
<accession>A0A4S1CFP3</accession>
<dbReference type="AlphaFoldDB" id="A0A4S1CFP3"/>
<dbReference type="InterPro" id="IPR018076">
    <property type="entry name" value="T2SS_GspF_dom"/>
</dbReference>
<name>A0A4S1CFP3_9BACT</name>
<dbReference type="EMBL" id="SRSC01000002">
    <property type="protein sequence ID" value="TGU72327.1"/>
    <property type="molecule type" value="Genomic_DNA"/>
</dbReference>
<evidence type="ECO:0000313" key="9">
    <source>
        <dbReference type="Proteomes" id="UP000306416"/>
    </source>
</evidence>
<feature type="transmembrane region" description="Helical" evidence="6">
    <location>
        <begin position="124"/>
        <end position="144"/>
    </location>
</feature>
<feature type="transmembrane region" description="Helical" evidence="6">
    <location>
        <begin position="90"/>
        <end position="112"/>
    </location>
</feature>
<dbReference type="PANTHER" id="PTHR35007">
    <property type="entry name" value="INTEGRAL MEMBRANE PROTEIN-RELATED"/>
    <property type="match status" value="1"/>
</dbReference>
<evidence type="ECO:0000313" key="8">
    <source>
        <dbReference type="EMBL" id="TGU72327.1"/>
    </source>
</evidence>
<evidence type="ECO:0000256" key="1">
    <source>
        <dbReference type="ARBA" id="ARBA00004651"/>
    </source>
</evidence>
<comment type="caution">
    <text evidence="8">The sequence shown here is derived from an EMBL/GenBank/DDBJ whole genome shotgun (WGS) entry which is preliminary data.</text>
</comment>
<evidence type="ECO:0000256" key="5">
    <source>
        <dbReference type="ARBA" id="ARBA00023136"/>
    </source>
</evidence>
<organism evidence="8 9">
    <name type="scientific">Geomonas terrae</name>
    <dbReference type="NCBI Taxonomy" id="2562681"/>
    <lineage>
        <taxon>Bacteria</taxon>
        <taxon>Pseudomonadati</taxon>
        <taxon>Thermodesulfobacteriota</taxon>
        <taxon>Desulfuromonadia</taxon>
        <taxon>Geobacterales</taxon>
        <taxon>Geobacteraceae</taxon>
        <taxon>Geomonas</taxon>
    </lineage>
</organism>
<evidence type="ECO:0000256" key="6">
    <source>
        <dbReference type="SAM" id="Phobius"/>
    </source>
</evidence>
<dbReference type="RefSeq" id="WP_135869809.1">
    <property type="nucleotide sequence ID" value="NZ_SRSC01000002.1"/>
</dbReference>
<sequence length="303" mass="33942">MVYAITATVFIAILLLTAALAYPYMSRRSIVQDRLDKFEVKPVSKVELVEEAPKWYDQIGELGKMLSLTTKEQGKYSKMLVAAGYRKESVYVFFGAKLLLTCLLPGAFFMLYIAAKGFALDLQLLLVLIILAIVGYLAPSYWLYHQYNERQLKIFHTLPDILDLLTVCVDAGLSMDAALIKTTETPQFADDPLAKEIKVATMETRAGKPRIESLKDMAERTMVDDVKSFVTMLAQTERFGTSLSQALAVHADTLRTKRRQIAEEAAAKTTIKMIFPLILFVFPALLVVILGPAYVQISRTLLK</sequence>
<dbReference type="GO" id="GO:0005886">
    <property type="term" value="C:plasma membrane"/>
    <property type="evidence" value="ECO:0007669"/>
    <property type="project" value="UniProtKB-SubCell"/>
</dbReference>
<dbReference type="Pfam" id="PF00482">
    <property type="entry name" value="T2SSF"/>
    <property type="match status" value="1"/>
</dbReference>
<evidence type="ECO:0000259" key="7">
    <source>
        <dbReference type="Pfam" id="PF00482"/>
    </source>
</evidence>
<keyword evidence="4 6" id="KW-1133">Transmembrane helix</keyword>
<keyword evidence="3 6" id="KW-0812">Transmembrane</keyword>
<dbReference type="Proteomes" id="UP000306416">
    <property type="component" value="Unassembled WGS sequence"/>
</dbReference>
<evidence type="ECO:0000256" key="3">
    <source>
        <dbReference type="ARBA" id="ARBA00022692"/>
    </source>
</evidence>
<reference evidence="8 9" key="1">
    <citation type="submission" date="2019-04" db="EMBL/GenBank/DDBJ databases">
        <title>Geobacter oryzae sp. nov., ferric-reducing bacteria isolated from paddy soil.</title>
        <authorList>
            <person name="Xu Z."/>
            <person name="Masuda Y."/>
            <person name="Itoh H."/>
            <person name="Senoo K."/>
        </authorList>
    </citation>
    <scope>NUCLEOTIDE SEQUENCE [LARGE SCALE GENOMIC DNA]</scope>
    <source>
        <strain evidence="8 9">Red111</strain>
    </source>
</reference>
<protein>
    <submittedName>
        <fullName evidence="8">Type II secretion system F family protein</fullName>
    </submittedName>
</protein>
<gene>
    <name evidence="8" type="ORF">E4633_08415</name>
</gene>
<dbReference type="PANTHER" id="PTHR35007:SF2">
    <property type="entry name" value="PILUS ASSEMBLE PROTEIN"/>
    <property type="match status" value="1"/>
</dbReference>
<evidence type="ECO:0000256" key="4">
    <source>
        <dbReference type="ARBA" id="ARBA00022989"/>
    </source>
</evidence>
<feature type="transmembrane region" description="Helical" evidence="6">
    <location>
        <begin position="273"/>
        <end position="295"/>
    </location>
</feature>
<comment type="subcellular location">
    <subcellularLocation>
        <location evidence="1">Cell membrane</location>
        <topology evidence="1">Multi-pass membrane protein</topology>
    </subcellularLocation>
</comment>
<feature type="domain" description="Type II secretion system protein GspF" evidence="7">
    <location>
        <begin position="162"/>
        <end position="290"/>
    </location>
</feature>
<evidence type="ECO:0000256" key="2">
    <source>
        <dbReference type="ARBA" id="ARBA00022475"/>
    </source>
</evidence>
<keyword evidence="9" id="KW-1185">Reference proteome</keyword>
<keyword evidence="5 6" id="KW-0472">Membrane</keyword>